<reference evidence="6 7" key="2">
    <citation type="submission" date="2018-11" db="EMBL/GenBank/DDBJ databases">
        <authorList>
            <consortium name="Pathogen Informatics"/>
        </authorList>
    </citation>
    <scope>NUCLEOTIDE SEQUENCE [LARGE SCALE GENOMIC DNA]</scope>
</reference>
<dbReference type="GO" id="GO:0071679">
    <property type="term" value="P:commissural neuron axon guidance"/>
    <property type="evidence" value="ECO:0007669"/>
    <property type="project" value="TreeGrafter"/>
</dbReference>
<evidence type="ECO:0000259" key="5">
    <source>
        <dbReference type="PROSITE" id="PS50038"/>
    </source>
</evidence>
<dbReference type="GO" id="GO:0007224">
    <property type="term" value="P:smoothened signaling pathway"/>
    <property type="evidence" value="ECO:0007669"/>
    <property type="project" value="TreeGrafter"/>
</dbReference>
<evidence type="ECO:0000256" key="4">
    <source>
        <dbReference type="SAM" id="Phobius"/>
    </source>
</evidence>
<dbReference type="InterPro" id="IPR036790">
    <property type="entry name" value="Frizzled_dom_sf"/>
</dbReference>
<dbReference type="GO" id="GO:0007417">
    <property type="term" value="P:central nervous system development"/>
    <property type="evidence" value="ECO:0007669"/>
    <property type="project" value="TreeGrafter"/>
</dbReference>
<dbReference type="STRING" id="102285.A0A0R3T4B1"/>
<dbReference type="SUPFAM" id="SSF63501">
    <property type="entry name" value="Frizzled cysteine-rich domain"/>
    <property type="match status" value="1"/>
</dbReference>
<evidence type="ECO:0000256" key="3">
    <source>
        <dbReference type="PROSITE-ProRule" id="PRU00090"/>
    </source>
</evidence>
<accession>A0A0R3T4B1</accession>
<dbReference type="PANTHER" id="PTHR11309">
    <property type="entry name" value="FRIZZLED"/>
    <property type="match status" value="1"/>
</dbReference>
<evidence type="ECO:0000256" key="1">
    <source>
        <dbReference type="ARBA" id="ARBA00022473"/>
    </source>
</evidence>
<dbReference type="GO" id="GO:0005113">
    <property type="term" value="F:patched binding"/>
    <property type="evidence" value="ECO:0007669"/>
    <property type="project" value="TreeGrafter"/>
</dbReference>
<dbReference type="Proteomes" id="UP000278807">
    <property type="component" value="Unassembled WGS sequence"/>
</dbReference>
<dbReference type="GO" id="GO:0007389">
    <property type="term" value="P:pattern specification process"/>
    <property type="evidence" value="ECO:0007669"/>
    <property type="project" value="TreeGrafter"/>
</dbReference>
<dbReference type="WBParaSite" id="HNAJ_0000189201-mRNA-1">
    <property type="protein sequence ID" value="HNAJ_0000189201-mRNA-1"/>
    <property type="gene ID" value="HNAJ_0000189201"/>
</dbReference>
<feature type="transmembrane region" description="Helical" evidence="4">
    <location>
        <begin position="214"/>
        <end position="236"/>
    </location>
</feature>
<feature type="domain" description="FZ" evidence="5">
    <location>
        <begin position="11"/>
        <end position="177"/>
    </location>
</feature>
<organism evidence="8">
    <name type="scientific">Rodentolepis nana</name>
    <name type="common">Dwarf tapeworm</name>
    <name type="synonym">Hymenolepis nana</name>
    <dbReference type="NCBI Taxonomy" id="102285"/>
    <lineage>
        <taxon>Eukaryota</taxon>
        <taxon>Metazoa</taxon>
        <taxon>Spiralia</taxon>
        <taxon>Lophotrochozoa</taxon>
        <taxon>Platyhelminthes</taxon>
        <taxon>Cestoda</taxon>
        <taxon>Eucestoda</taxon>
        <taxon>Cyclophyllidea</taxon>
        <taxon>Hymenolepididae</taxon>
        <taxon>Rodentolepis</taxon>
    </lineage>
</organism>
<dbReference type="Gene3D" id="1.20.1070.10">
    <property type="entry name" value="Rhodopsin 7-helix transmembrane proteins"/>
    <property type="match status" value="1"/>
</dbReference>
<dbReference type="GO" id="GO:0005886">
    <property type="term" value="C:plasma membrane"/>
    <property type="evidence" value="ECO:0007669"/>
    <property type="project" value="TreeGrafter"/>
</dbReference>
<evidence type="ECO:0000313" key="7">
    <source>
        <dbReference type="Proteomes" id="UP000278807"/>
    </source>
</evidence>
<sequence length="329" mass="35530">MLPFSDNCTVTLPGRCKIIDSQLRQSCLGTPLPYEYTSDGPIIDDVAHFDLQTWATLKAIPMCWDKLQIFLCTVYVPECQPIESPTATVSSSSLAALRSPTSSDAEFTQVVLPERGMCLAVRKACPLLFSGSGIGGRSLLGDVVPKFLQCDIYAPICRQNKLRPKIFDANKATCQAPLVSTTNSRNWIKGISTCAFPCRSPVYLPEHYTLARSLTFGAAIAGILVNLFVLFTLRLLRTPSIASNSTSYTIPINQKSITDNPEDSGTPAIAVLTPGMSQKRRSAHTALTVIHFSFLVGCFGLLLPNLPGVGDSIACRADGSVRIGEPQAQ</sequence>
<evidence type="ECO:0000256" key="2">
    <source>
        <dbReference type="ARBA" id="ARBA00023157"/>
    </source>
</evidence>
<comment type="caution">
    <text evidence="3">Lacks conserved residue(s) required for the propagation of feature annotation.</text>
</comment>
<name>A0A0R3T4B1_RODNA</name>
<keyword evidence="4" id="KW-1133">Transmembrane helix</keyword>
<protein>
    <submittedName>
        <fullName evidence="8">FZ domain-containing protein</fullName>
    </submittedName>
</protein>
<keyword evidence="4" id="KW-0812">Transmembrane</keyword>
<proteinExistence type="predicted"/>
<dbReference type="Gene3D" id="1.10.2000.10">
    <property type="entry name" value="Frizzled cysteine-rich domain"/>
    <property type="match status" value="1"/>
</dbReference>
<dbReference type="InterPro" id="IPR020067">
    <property type="entry name" value="Frizzled_dom"/>
</dbReference>
<evidence type="ECO:0000313" key="8">
    <source>
        <dbReference type="WBParaSite" id="HNAJ_0000189201-mRNA-1"/>
    </source>
</evidence>
<keyword evidence="7" id="KW-1185">Reference proteome</keyword>
<dbReference type="GO" id="GO:0030425">
    <property type="term" value="C:dendrite"/>
    <property type="evidence" value="ECO:0007669"/>
    <property type="project" value="TreeGrafter"/>
</dbReference>
<dbReference type="AlphaFoldDB" id="A0A0R3T4B1"/>
<keyword evidence="2" id="KW-1015">Disulfide bond</keyword>
<evidence type="ECO:0000313" key="6">
    <source>
        <dbReference type="EMBL" id="VDN97750.1"/>
    </source>
</evidence>
<reference evidence="8" key="1">
    <citation type="submission" date="2017-02" db="UniProtKB">
        <authorList>
            <consortium name="WormBaseParasite"/>
        </authorList>
    </citation>
    <scope>IDENTIFICATION</scope>
</reference>
<dbReference type="PROSITE" id="PS50038">
    <property type="entry name" value="FZ"/>
    <property type="match status" value="1"/>
</dbReference>
<dbReference type="PANTHER" id="PTHR11309:SF35">
    <property type="entry name" value="PROTEIN SMOOTHENED"/>
    <property type="match status" value="1"/>
</dbReference>
<keyword evidence="4" id="KW-0472">Membrane</keyword>
<feature type="transmembrane region" description="Helical" evidence="4">
    <location>
        <begin position="285"/>
        <end position="303"/>
    </location>
</feature>
<keyword evidence="1" id="KW-0217">Developmental protein</keyword>
<dbReference type="GO" id="GO:0005929">
    <property type="term" value="C:cilium"/>
    <property type="evidence" value="ECO:0007669"/>
    <property type="project" value="TreeGrafter"/>
</dbReference>
<dbReference type="EMBL" id="UZAE01000817">
    <property type="protein sequence ID" value="VDN97750.1"/>
    <property type="molecule type" value="Genomic_DNA"/>
</dbReference>
<dbReference type="OrthoDB" id="10064659at2759"/>
<dbReference type="InterPro" id="IPR015526">
    <property type="entry name" value="Frizzled/SFRP"/>
</dbReference>
<gene>
    <name evidence="6" type="ORF">HNAJ_LOCUS1891</name>
</gene>